<evidence type="ECO:0000256" key="7">
    <source>
        <dbReference type="ARBA" id="ARBA00048336"/>
    </source>
</evidence>
<name>A0A1J4JR79_9EUKA</name>
<evidence type="ECO:0000256" key="5">
    <source>
        <dbReference type="ARBA" id="ARBA00023211"/>
    </source>
</evidence>
<evidence type="ECO:0000313" key="10">
    <source>
        <dbReference type="EMBL" id="OHT01617.1"/>
    </source>
</evidence>
<evidence type="ECO:0000259" key="9">
    <source>
        <dbReference type="PROSITE" id="PS00125"/>
    </source>
</evidence>
<evidence type="ECO:0000256" key="1">
    <source>
        <dbReference type="ARBA" id="ARBA00001936"/>
    </source>
</evidence>
<keyword evidence="4" id="KW-0904">Protein phosphatase</keyword>
<evidence type="ECO:0000313" key="11">
    <source>
        <dbReference type="Proteomes" id="UP000179807"/>
    </source>
</evidence>
<comment type="cofactor">
    <cofactor evidence="1">
        <name>Mn(2+)</name>
        <dbReference type="ChEBI" id="CHEBI:29035"/>
    </cofactor>
</comment>
<dbReference type="InterPro" id="IPR006186">
    <property type="entry name" value="Ser/Thr-sp_prot-phosphatase"/>
</dbReference>
<dbReference type="InterPro" id="IPR004843">
    <property type="entry name" value="Calcineurin-like_PHP"/>
</dbReference>
<dbReference type="EC" id="3.1.3.16" evidence="8"/>
<comment type="caution">
    <text evidence="10">The sequence shown here is derived from an EMBL/GenBank/DDBJ whole genome shotgun (WGS) entry which is preliminary data.</text>
</comment>
<dbReference type="SUPFAM" id="SSF56300">
    <property type="entry name" value="Metallo-dependent phosphatases"/>
    <property type="match status" value="2"/>
</dbReference>
<dbReference type="RefSeq" id="XP_068354753.1">
    <property type="nucleotide sequence ID" value="XM_068493733.1"/>
</dbReference>
<proteinExistence type="inferred from homology"/>
<dbReference type="GeneID" id="94828437"/>
<dbReference type="AlphaFoldDB" id="A0A1J4JR79"/>
<dbReference type="SMART" id="SM00156">
    <property type="entry name" value="PP2Ac"/>
    <property type="match status" value="1"/>
</dbReference>
<evidence type="ECO:0000256" key="8">
    <source>
        <dbReference type="RuleBase" id="RU004273"/>
    </source>
</evidence>
<dbReference type="GO" id="GO:0005634">
    <property type="term" value="C:nucleus"/>
    <property type="evidence" value="ECO:0007669"/>
    <property type="project" value="TreeGrafter"/>
</dbReference>
<dbReference type="InterPro" id="IPR050341">
    <property type="entry name" value="PP1_catalytic_subunit"/>
</dbReference>
<dbReference type="CDD" id="cd00144">
    <property type="entry name" value="MPP_PPP_family"/>
    <property type="match status" value="1"/>
</dbReference>
<keyword evidence="11" id="KW-1185">Reference proteome</keyword>
<accession>A0A1J4JR79</accession>
<reference evidence="10" key="1">
    <citation type="submission" date="2016-10" db="EMBL/GenBank/DDBJ databases">
        <authorList>
            <person name="Benchimol M."/>
            <person name="Almeida L.G."/>
            <person name="Vasconcelos A.T."/>
            <person name="Perreira-Neves A."/>
            <person name="Rosa I.A."/>
            <person name="Tasca T."/>
            <person name="Bogo M.R."/>
            <person name="de Souza W."/>
        </authorList>
    </citation>
    <scope>NUCLEOTIDE SEQUENCE [LARGE SCALE GENOMIC DNA]</scope>
    <source>
        <strain evidence="10">K</strain>
    </source>
</reference>
<evidence type="ECO:0000256" key="6">
    <source>
        <dbReference type="ARBA" id="ARBA00047761"/>
    </source>
</evidence>
<comment type="similarity">
    <text evidence="8">Belongs to the PPP phosphatase family.</text>
</comment>
<dbReference type="PANTHER" id="PTHR11668:SF300">
    <property type="entry name" value="SERINE_THREONINE-PROTEIN PHOSPHATASE"/>
    <property type="match status" value="1"/>
</dbReference>
<sequence length="518" mass="59035">MANEVYAALEEIIHHDPDLIRYAGVKFPLPRFTVTTYLELFKQAINVLKDQPSLIKVNGRINVVGDIHGNLHDMLRIIKSIGLPKKEKHRVSFGGVSHITNINHTTCENSKKDAVPNQNQSEKESFPAYSEMYHQKRYFDDTNINQMENRMVNNYKMQIHHSISSPQNVFTNEMMQRNANYVKDQESFPNQEKSASNPPFTNDIMTSDGVVFLGDYVDRGHFSLDVITFLLSMLVMFPNKFILLRGNHEFEEINSTYGFRDELNAVFGNHSSEPIYQKINEVFTYLPFAAIINDEVLCCHGGLSPRIKVVEQIKAISRPVEKASRFISDLIWSDPRDAPIFFSENPRGIGCYFGNLAVQDFLTTNNLKFIIRSHECVEHGARMTNNSQVCTVFSSSNYSKYETNRCAYLIVNNSASFQQEISEDNSLSQIITPVIFEPIFVPPREQITFKLSKPNVAILRNSFSINAKIRSTASVCVSKTSRMQGMKGIIIPKKEMKIHSSRSLHMDTVPPLNPFPVK</sequence>
<dbReference type="VEuPathDB" id="TrichDB:TRFO_07532"/>
<keyword evidence="5" id="KW-0464">Manganese</keyword>
<comment type="catalytic activity">
    <reaction evidence="6">
        <text>O-phospho-L-seryl-[protein] + H2O = L-seryl-[protein] + phosphate</text>
        <dbReference type="Rhea" id="RHEA:20629"/>
        <dbReference type="Rhea" id="RHEA-COMP:9863"/>
        <dbReference type="Rhea" id="RHEA-COMP:11604"/>
        <dbReference type="ChEBI" id="CHEBI:15377"/>
        <dbReference type="ChEBI" id="CHEBI:29999"/>
        <dbReference type="ChEBI" id="CHEBI:43474"/>
        <dbReference type="ChEBI" id="CHEBI:83421"/>
        <dbReference type="EC" id="3.1.3.16"/>
    </reaction>
</comment>
<dbReference type="Gene3D" id="3.60.21.10">
    <property type="match status" value="2"/>
</dbReference>
<dbReference type="EMBL" id="MLAK01000904">
    <property type="protein sequence ID" value="OHT01617.1"/>
    <property type="molecule type" value="Genomic_DNA"/>
</dbReference>
<evidence type="ECO:0000256" key="3">
    <source>
        <dbReference type="ARBA" id="ARBA00022801"/>
    </source>
</evidence>
<organism evidence="10 11">
    <name type="scientific">Tritrichomonas foetus</name>
    <dbReference type="NCBI Taxonomy" id="1144522"/>
    <lineage>
        <taxon>Eukaryota</taxon>
        <taxon>Metamonada</taxon>
        <taxon>Parabasalia</taxon>
        <taxon>Tritrichomonadida</taxon>
        <taxon>Tritrichomonadidae</taxon>
        <taxon>Tritrichomonas</taxon>
    </lineage>
</organism>
<dbReference type="Proteomes" id="UP000179807">
    <property type="component" value="Unassembled WGS sequence"/>
</dbReference>
<dbReference type="PANTHER" id="PTHR11668">
    <property type="entry name" value="SERINE/THREONINE PROTEIN PHOSPHATASE"/>
    <property type="match status" value="1"/>
</dbReference>
<feature type="domain" description="Serine/threonine specific protein phosphatases" evidence="9">
    <location>
        <begin position="244"/>
        <end position="249"/>
    </location>
</feature>
<protein>
    <recommendedName>
        <fullName evidence="8">Serine/threonine-protein phosphatase</fullName>
        <ecNumber evidence="8">3.1.3.16</ecNumber>
    </recommendedName>
</protein>
<gene>
    <name evidence="10" type="ORF">TRFO_07532</name>
</gene>
<dbReference type="PRINTS" id="PR00114">
    <property type="entry name" value="STPHPHTASE"/>
</dbReference>
<dbReference type="GO" id="GO:0046872">
    <property type="term" value="F:metal ion binding"/>
    <property type="evidence" value="ECO:0007669"/>
    <property type="project" value="UniProtKB-KW"/>
</dbReference>
<evidence type="ECO:0000256" key="2">
    <source>
        <dbReference type="ARBA" id="ARBA00022723"/>
    </source>
</evidence>
<dbReference type="GO" id="GO:0005737">
    <property type="term" value="C:cytoplasm"/>
    <property type="evidence" value="ECO:0007669"/>
    <property type="project" value="TreeGrafter"/>
</dbReference>
<dbReference type="Pfam" id="PF00149">
    <property type="entry name" value="Metallophos"/>
    <property type="match status" value="1"/>
</dbReference>
<dbReference type="GO" id="GO:0004722">
    <property type="term" value="F:protein serine/threonine phosphatase activity"/>
    <property type="evidence" value="ECO:0007669"/>
    <property type="project" value="UniProtKB-EC"/>
</dbReference>
<keyword evidence="3 8" id="KW-0378">Hydrolase</keyword>
<keyword evidence="2" id="KW-0479">Metal-binding</keyword>
<evidence type="ECO:0000256" key="4">
    <source>
        <dbReference type="ARBA" id="ARBA00022912"/>
    </source>
</evidence>
<dbReference type="InterPro" id="IPR029052">
    <property type="entry name" value="Metallo-depent_PP-like"/>
</dbReference>
<dbReference type="PROSITE" id="PS00125">
    <property type="entry name" value="SER_THR_PHOSPHATASE"/>
    <property type="match status" value="1"/>
</dbReference>
<comment type="catalytic activity">
    <reaction evidence="7 8">
        <text>O-phospho-L-threonyl-[protein] + H2O = L-threonyl-[protein] + phosphate</text>
        <dbReference type="Rhea" id="RHEA:47004"/>
        <dbReference type="Rhea" id="RHEA-COMP:11060"/>
        <dbReference type="Rhea" id="RHEA-COMP:11605"/>
        <dbReference type="ChEBI" id="CHEBI:15377"/>
        <dbReference type="ChEBI" id="CHEBI:30013"/>
        <dbReference type="ChEBI" id="CHEBI:43474"/>
        <dbReference type="ChEBI" id="CHEBI:61977"/>
        <dbReference type="EC" id="3.1.3.16"/>
    </reaction>
</comment>